<dbReference type="Proteomes" id="UP000190669">
    <property type="component" value="Unassembled WGS sequence"/>
</dbReference>
<protein>
    <recommendedName>
        <fullName evidence="6">Cytochrome c domain-containing protein</fullName>
    </recommendedName>
</protein>
<evidence type="ECO:0000256" key="1">
    <source>
        <dbReference type="SAM" id="MobiDB-lite"/>
    </source>
</evidence>
<dbReference type="EMBL" id="UAVR01000009">
    <property type="protein sequence ID" value="SQA89785.1"/>
    <property type="molecule type" value="Genomic_DNA"/>
</dbReference>
<name>A0AAX2IMX7_9FLAO</name>
<comment type="caution">
    <text evidence="3">The sequence shown here is derived from an EMBL/GenBank/DDBJ whole genome shotgun (WGS) entry which is preliminary data.</text>
</comment>
<evidence type="ECO:0000313" key="2">
    <source>
        <dbReference type="EMBL" id="SKB55213.1"/>
    </source>
</evidence>
<evidence type="ECO:0008006" key="6">
    <source>
        <dbReference type="Google" id="ProtNLM"/>
    </source>
</evidence>
<reference evidence="2 4" key="1">
    <citation type="submission" date="2017-02" db="EMBL/GenBank/DDBJ databases">
        <authorList>
            <person name="Varghese N."/>
            <person name="Submissions S."/>
        </authorList>
    </citation>
    <scope>NUCLEOTIDE SEQUENCE [LARGE SCALE GENOMIC DNA]</scope>
    <source>
        <strain evidence="2 4">DSM 16775</strain>
    </source>
</reference>
<reference evidence="3 5" key="2">
    <citation type="submission" date="2018-06" db="EMBL/GenBank/DDBJ databases">
        <authorList>
            <consortium name="Pathogen Informatics"/>
            <person name="Doyle S."/>
        </authorList>
    </citation>
    <scope>NUCLEOTIDE SEQUENCE [LARGE SCALE GENOMIC DNA]</scope>
    <source>
        <strain evidence="3 5">NCTC11212</strain>
    </source>
</reference>
<dbReference type="KEGG" id="cbp:EB354_01200"/>
<evidence type="ECO:0000313" key="4">
    <source>
        <dbReference type="Proteomes" id="UP000190669"/>
    </source>
</evidence>
<evidence type="ECO:0000313" key="3">
    <source>
        <dbReference type="EMBL" id="SQA89785.1"/>
    </source>
</evidence>
<accession>A0AAX2IMX7</accession>
<keyword evidence="4" id="KW-1185">Reference proteome</keyword>
<dbReference type="EMBL" id="FUZE01000003">
    <property type="protein sequence ID" value="SKB55213.1"/>
    <property type="molecule type" value="Genomic_DNA"/>
</dbReference>
<feature type="region of interest" description="Disordered" evidence="1">
    <location>
        <begin position="477"/>
        <end position="501"/>
    </location>
</feature>
<evidence type="ECO:0000313" key="5">
    <source>
        <dbReference type="Proteomes" id="UP000251937"/>
    </source>
</evidence>
<proteinExistence type="predicted"/>
<dbReference type="Proteomes" id="UP000251937">
    <property type="component" value="Unassembled WGS sequence"/>
</dbReference>
<gene>
    <name evidence="3" type="ORF">NCTC11212_01991</name>
    <name evidence="2" type="ORF">SAMN05421800_103129</name>
</gene>
<organism evidence="3 5">
    <name type="scientific">Chryseobacterium balustinum</name>
    <dbReference type="NCBI Taxonomy" id="246"/>
    <lineage>
        <taxon>Bacteria</taxon>
        <taxon>Pseudomonadati</taxon>
        <taxon>Bacteroidota</taxon>
        <taxon>Flavobacteriia</taxon>
        <taxon>Flavobacteriales</taxon>
        <taxon>Weeksellaceae</taxon>
        <taxon>Chryseobacterium group</taxon>
        <taxon>Chryseobacterium</taxon>
    </lineage>
</organism>
<sequence>MIIEKKTNNRKTKSMKTFILSLTLGSLVLWSCSEEKKNSKSDLPPDELVRKEAFKDHSDSIPKDRTEFFKLNADYPRIQPGVGFKLINDFNEKITVQNAEKYVSGLKDYASPLITKMINEKDKFSAKDVGWFHEPWMGSKRDPIMGTYPGNPNSAGTFKGINKNQEGFVLVLYDPLAAFTIGEVFDKNGNVPLEIDSAYFKSSKPINSFISVDLNKDKGQFKEGSVIVKFAFSELNGDQWPDMKDAPLFTIYNQLDAKSKDSYRNRYDYKKVSLFQIDVVVKDSKAAPETGWVFTTFVYDKNIKSNNILDKFVPLGAMWGMDPEVDSDFATVEVQNQKLTQTWINDNAPYYSRETLGWGGRLSGPNDGAVALQGVVDVTSKGVTKTDTIARLPMTSCMSCHSPSQQQISSFLLPSSNQGATFFNYNTPEFLRYNRNLKGESFDPGQFSFDYNMAMNFKSMNAYLAFLNKYYKSKNSGMMKSSRGSEEYEDSFEEFRRKKID</sequence>
<dbReference type="AlphaFoldDB" id="A0AAX2IMX7"/>